<evidence type="ECO:0000313" key="2">
    <source>
        <dbReference type="EMBL" id="MBV7668312.1"/>
    </source>
</evidence>
<sequence>MISELSIEGIHEHELKWFKSSYSSNSSEADCVEAAPGPGGIHLRDSKNASGPHLRFAPTAWNAFVAHTSKHRSPMPGSAGTNRA</sequence>
<reference evidence="2 3" key="1">
    <citation type="submission" date="2021-07" db="EMBL/GenBank/DDBJ databases">
        <title>Sequencing Streptomyces halstedii LGO-A4 genome an citrus endophytic actinomycete.</title>
        <authorList>
            <person name="Samborskyy M."/>
            <person name="Scott N."/>
            <person name="Deglau R."/>
            <person name="Dickens S."/>
            <person name="Oliveira L.G."/>
        </authorList>
    </citation>
    <scope>NUCLEOTIDE SEQUENCE [LARGE SCALE GENOMIC DNA]</scope>
    <source>
        <strain evidence="2 3">LGO-A4</strain>
    </source>
</reference>
<accession>A0ABS6TJ77</accession>
<dbReference type="RefSeq" id="WP_228867106.1">
    <property type="nucleotide sequence ID" value="NZ_JAHUVW010000001.1"/>
</dbReference>
<protein>
    <submittedName>
        <fullName evidence="2">DUF397 domain-containing protein</fullName>
    </submittedName>
</protein>
<evidence type="ECO:0000259" key="1">
    <source>
        <dbReference type="Pfam" id="PF04149"/>
    </source>
</evidence>
<name>A0ABS6TJ77_STRHA</name>
<feature type="domain" description="DUF397" evidence="1">
    <location>
        <begin position="15"/>
        <end position="67"/>
    </location>
</feature>
<dbReference type="Pfam" id="PF04149">
    <property type="entry name" value="DUF397"/>
    <property type="match status" value="1"/>
</dbReference>
<proteinExistence type="predicted"/>
<keyword evidence="3" id="KW-1185">Reference proteome</keyword>
<organism evidence="2 3">
    <name type="scientific">Streptomyces halstedii</name>
    <dbReference type="NCBI Taxonomy" id="1944"/>
    <lineage>
        <taxon>Bacteria</taxon>
        <taxon>Bacillati</taxon>
        <taxon>Actinomycetota</taxon>
        <taxon>Actinomycetes</taxon>
        <taxon>Kitasatosporales</taxon>
        <taxon>Streptomycetaceae</taxon>
        <taxon>Streptomyces</taxon>
    </lineage>
</organism>
<gene>
    <name evidence="2" type="ORF">STHAL_02175</name>
</gene>
<dbReference type="InterPro" id="IPR007278">
    <property type="entry name" value="DUF397"/>
</dbReference>
<dbReference type="Proteomes" id="UP000735541">
    <property type="component" value="Unassembled WGS sequence"/>
</dbReference>
<comment type="caution">
    <text evidence="2">The sequence shown here is derived from an EMBL/GenBank/DDBJ whole genome shotgun (WGS) entry which is preliminary data.</text>
</comment>
<dbReference type="EMBL" id="JAHUVW010000001">
    <property type="protein sequence ID" value="MBV7668312.1"/>
    <property type="molecule type" value="Genomic_DNA"/>
</dbReference>
<evidence type="ECO:0000313" key="3">
    <source>
        <dbReference type="Proteomes" id="UP000735541"/>
    </source>
</evidence>